<accession>A0A8D7FF42</accession>
<proteinExistence type="predicted"/>
<name>A0A8D7FF42_MUSAM</name>
<dbReference type="EMBL" id="HG996476">
    <property type="protein sequence ID" value="CAG1853316.1"/>
    <property type="molecule type" value="Genomic_DNA"/>
</dbReference>
<reference evidence="1" key="1">
    <citation type="submission" date="2021-03" db="EMBL/GenBank/DDBJ databases">
        <authorList>
            <consortium name="Genoscope - CEA"/>
            <person name="William W."/>
        </authorList>
    </citation>
    <scope>NUCLEOTIDE SEQUENCE</scope>
    <source>
        <strain evidence="1">Doubled-haploid Pahang</strain>
    </source>
</reference>
<gene>
    <name evidence="1" type="ORF">GSMUA_315420.1</name>
</gene>
<dbReference type="AlphaFoldDB" id="A0A8D7FF42"/>
<protein>
    <submittedName>
        <fullName evidence="1">(wild Malaysian banana) hypothetical protein</fullName>
    </submittedName>
</protein>
<organism evidence="1">
    <name type="scientific">Musa acuminata subsp. malaccensis</name>
    <name type="common">Wild banana</name>
    <name type="synonym">Musa malaccensis</name>
    <dbReference type="NCBI Taxonomy" id="214687"/>
    <lineage>
        <taxon>Eukaryota</taxon>
        <taxon>Viridiplantae</taxon>
        <taxon>Streptophyta</taxon>
        <taxon>Embryophyta</taxon>
        <taxon>Tracheophyta</taxon>
        <taxon>Spermatophyta</taxon>
        <taxon>Magnoliopsida</taxon>
        <taxon>Liliopsida</taxon>
        <taxon>Zingiberales</taxon>
        <taxon>Musaceae</taxon>
        <taxon>Musa</taxon>
    </lineage>
</organism>
<evidence type="ECO:0000313" key="1">
    <source>
        <dbReference type="EMBL" id="CAG1853316.1"/>
    </source>
</evidence>
<feature type="non-terminal residue" evidence="1">
    <location>
        <position position="1"/>
    </location>
</feature>
<sequence length="33" mass="4056">NYPQRFRSKQSCAKREYPLKSRAKHLTYRSILE</sequence>